<gene>
    <name evidence="1" type="ORF">MANES_05G075950v8</name>
</gene>
<sequence length="59" mass="7080">MCYLPGTWITDLTEISAYSYLKIFIYEIYETTYVERAKKIIHEETKGSVRVNKQQVMKR</sequence>
<proteinExistence type="predicted"/>
<keyword evidence="2" id="KW-1185">Reference proteome</keyword>
<name>A0ACB7HPK9_MANES</name>
<accession>A0ACB7HPK9</accession>
<evidence type="ECO:0000313" key="1">
    <source>
        <dbReference type="EMBL" id="KAG8653864.1"/>
    </source>
</evidence>
<reference evidence="2" key="1">
    <citation type="journal article" date="2016" name="Nat. Biotechnol.">
        <title>Sequencing wild and cultivated cassava and related species reveals extensive interspecific hybridization and genetic diversity.</title>
        <authorList>
            <person name="Bredeson J.V."/>
            <person name="Lyons J.B."/>
            <person name="Prochnik S.E."/>
            <person name="Wu G.A."/>
            <person name="Ha C.M."/>
            <person name="Edsinger-Gonzales E."/>
            <person name="Grimwood J."/>
            <person name="Schmutz J."/>
            <person name="Rabbi I.Y."/>
            <person name="Egesi C."/>
            <person name="Nauluvula P."/>
            <person name="Lebot V."/>
            <person name="Ndunguru J."/>
            <person name="Mkamilo G."/>
            <person name="Bart R.S."/>
            <person name="Setter T.L."/>
            <person name="Gleadow R.M."/>
            <person name="Kulakow P."/>
            <person name="Ferguson M.E."/>
            <person name="Rounsley S."/>
            <person name="Rokhsar D.S."/>
        </authorList>
    </citation>
    <scope>NUCLEOTIDE SEQUENCE [LARGE SCALE GENOMIC DNA]</scope>
    <source>
        <strain evidence="2">cv. AM560-2</strain>
    </source>
</reference>
<evidence type="ECO:0000313" key="2">
    <source>
        <dbReference type="Proteomes" id="UP000091857"/>
    </source>
</evidence>
<dbReference type="EMBL" id="CM004391">
    <property type="protein sequence ID" value="KAG8653864.1"/>
    <property type="molecule type" value="Genomic_DNA"/>
</dbReference>
<organism evidence="1 2">
    <name type="scientific">Manihot esculenta</name>
    <name type="common">Cassava</name>
    <name type="synonym">Jatropha manihot</name>
    <dbReference type="NCBI Taxonomy" id="3983"/>
    <lineage>
        <taxon>Eukaryota</taxon>
        <taxon>Viridiplantae</taxon>
        <taxon>Streptophyta</taxon>
        <taxon>Embryophyta</taxon>
        <taxon>Tracheophyta</taxon>
        <taxon>Spermatophyta</taxon>
        <taxon>Magnoliopsida</taxon>
        <taxon>eudicotyledons</taxon>
        <taxon>Gunneridae</taxon>
        <taxon>Pentapetalae</taxon>
        <taxon>rosids</taxon>
        <taxon>fabids</taxon>
        <taxon>Malpighiales</taxon>
        <taxon>Euphorbiaceae</taxon>
        <taxon>Crotonoideae</taxon>
        <taxon>Manihoteae</taxon>
        <taxon>Manihot</taxon>
    </lineage>
</organism>
<comment type="caution">
    <text evidence="1">The sequence shown here is derived from an EMBL/GenBank/DDBJ whole genome shotgun (WGS) entry which is preliminary data.</text>
</comment>
<protein>
    <submittedName>
        <fullName evidence="1">Uncharacterized protein</fullName>
    </submittedName>
</protein>
<dbReference type="Proteomes" id="UP000091857">
    <property type="component" value="Chromosome 5"/>
</dbReference>